<name>A0A7K1Y3X3_9SPHI</name>
<dbReference type="Pfam" id="PF00702">
    <property type="entry name" value="Hydrolase"/>
    <property type="match status" value="1"/>
</dbReference>
<dbReference type="NCBIfam" id="TIGR01509">
    <property type="entry name" value="HAD-SF-IA-v3"/>
    <property type="match status" value="1"/>
</dbReference>
<dbReference type="PANTHER" id="PTHR43611">
    <property type="entry name" value="ALPHA-D-GLUCOSE 1-PHOSPHATE PHOSPHATASE"/>
    <property type="match status" value="1"/>
</dbReference>
<dbReference type="Gene3D" id="1.10.150.240">
    <property type="entry name" value="Putative phosphatase, domain 2"/>
    <property type="match status" value="1"/>
</dbReference>
<reference evidence="1 2" key="1">
    <citation type="submission" date="2019-11" db="EMBL/GenBank/DDBJ databases">
        <title>Pedobacter sp. HMF7056 Genome sequencing and assembly.</title>
        <authorList>
            <person name="Kang H."/>
            <person name="Kim H."/>
            <person name="Joh K."/>
        </authorList>
    </citation>
    <scope>NUCLEOTIDE SEQUENCE [LARGE SCALE GENOMIC DNA]</scope>
    <source>
        <strain evidence="1 2">HMF7056</strain>
    </source>
</reference>
<dbReference type="Gene3D" id="3.40.50.1000">
    <property type="entry name" value="HAD superfamily/HAD-like"/>
    <property type="match status" value="1"/>
</dbReference>
<evidence type="ECO:0000313" key="2">
    <source>
        <dbReference type="Proteomes" id="UP000451233"/>
    </source>
</evidence>
<keyword evidence="1" id="KW-0378">Hydrolase</keyword>
<dbReference type="CDD" id="cd02603">
    <property type="entry name" value="HAD_sEH-N_like"/>
    <property type="match status" value="1"/>
</dbReference>
<dbReference type="InterPro" id="IPR023198">
    <property type="entry name" value="PGP-like_dom2"/>
</dbReference>
<dbReference type="EMBL" id="WVHS01000006">
    <property type="protein sequence ID" value="MXV17759.1"/>
    <property type="molecule type" value="Genomic_DNA"/>
</dbReference>
<dbReference type="InterPro" id="IPR036412">
    <property type="entry name" value="HAD-like_sf"/>
</dbReference>
<evidence type="ECO:0000313" key="1">
    <source>
        <dbReference type="EMBL" id="MXV17759.1"/>
    </source>
</evidence>
<dbReference type="PANTHER" id="PTHR43611:SF3">
    <property type="entry name" value="FLAVIN MONONUCLEOTIDE HYDROLASE 1, CHLOROPLATIC"/>
    <property type="match status" value="1"/>
</dbReference>
<gene>
    <name evidence="1" type="ORF">GS398_20835</name>
</gene>
<dbReference type="SFLD" id="SFLDG01129">
    <property type="entry name" value="C1.5:_HAD__Beta-PGM__Phosphata"/>
    <property type="match status" value="1"/>
</dbReference>
<dbReference type="PRINTS" id="PR00413">
    <property type="entry name" value="HADHALOGNASE"/>
</dbReference>
<dbReference type="InterPro" id="IPR023214">
    <property type="entry name" value="HAD_sf"/>
</dbReference>
<accession>A0A7K1Y3X3</accession>
<dbReference type="RefSeq" id="WP_160908769.1">
    <property type="nucleotide sequence ID" value="NZ_WVHS01000006.1"/>
</dbReference>
<keyword evidence="2" id="KW-1185">Reference proteome</keyword>
<dbReference type="GO" id="GO:0016787">
    <property type="term" value="F:hydrolase activity"/>
    <property type="evidence" value="ECO:0007669"/>
    <property type="project" value="UniProtKB-KW"/>
</dbReference>
<dbReference type="SFLD" id="SFLDS00003">
    <property type="entry name" value="Haloacid_Dehalogenase"/>
    <property type="match status" value="1"/>
</dbReference>
<organism evidence="1 2">
    <name type="scientific">Hufsiella ginkgonis</name>
    <dbReference type="NCBI Taxonomy" id="2695274"/>
    <lineage>
        <taxon>Bacteria</taxon>
        <taxon>Pseudomonadati</taxon>
        <taxon>Bacteroidota</taxon>
        <taxon>Sphingobacteriia</taxon>
        <taxon>Sphingobacteriales</taxon>
        <taxon>Sphingobacteriaceae</taxon>
        <taxon>Hufsiella</taxon>
    </lineage>
</organism>
<sequence>MTSIKNIIFDYGNVIFLIDFKRTQHSFTGLGIENVDRFFAHAGHDPLFDEFEKGNISSAEFRDGIRRITGKPELTDERIDNAWTSLLIGVPRVNHELVLKCKHRYRTFLLSNINEIHLNYITGYLQQEYHITSNDVLFEKVYYSHLVRLRKPDPAIFNLVIQENGLDPAETLFIDDSPQHLKAAVGLGLHTHLVTAEDSLEKFLYRSGLLEQEP</sequence>
<proteinExistence type="predicted"/>
<dbReference type="SUPFAM" id="SSF56784">
    <property type="entry name" value="HAD-like"/>
    <property type="match status" value="1"/>
</dbReference>
<protein>
    <submittedName>
        <fullName evidence="1">HAD-IA family hydrolase</fullName>
    </submittedName>
</protein>
<dbReference type="Proteomes" id="UP000451233">
    <property type="component" value="Unassembled WGS sequence"/>
</dbReference>
<dbReference type="AlphaFoldDB" id="A0A7K1Y3X3"/>
<comment type="caution">
    <text evidence="1">The sequence shown here is derived from an EMBL/GenBank/DDBJ whole genome shotgun (WGS) entry which is preliminary data.</text>
</comment>
<dbReference type="InterPro" id="IPR006439">
    <property type="entry name" value="HAD-SF_hydro_IA"/>
</dbReference>